<name>A0ABY1BRZ2_9PSED</name>
<evidence type="ECO:0000313" key="2">
    <source>
        <dbReference type="EMBL" id="SER49959.1"/>
    </source>
</evidence>
<dbReference type="CDD" id="cd20730">
    <property type="entry name" value="PoNe_FilH-like"/>
    <property type="match status" value="1"/>
</dbReference>
<comment type="caution">
    <text evidence="2">The sequence shown here is derived from an EMBL/GenBank/DDBJ whole genome shotgun (WGS) entry which is preliminary data.</text>
</comment>
<feature type="non-terminal residue" evidence="2">
    <location>
        <position position="1"/>
    </location>
</feature>
<dbReference type="Proteomes" id="UP000198512">
    <property type="component" value="Unassembled WGS sequence"/>
</dbReference>
<gene>
    <name evidence="2" type="ORF">SAMN05216600_1431</name>
</gene>
<protein>
    <submittedName>
        <fullName evidence="2">Possible hemagglutinin</fullName>
    </submittedName>
</protein>
<evidence type="ECO:0000259" key="1">
    <source>
        <dbReference type="Pfam" id="PF04830"/>
    </source>
</evidence>
<dbReference type="RefSeq" id="WP_208600993.1">
    <property type="nucleotide sequence ID" value="NZ_FOFP01000043.1"/>
</dbReference>
<dbReference type="EMBL" id="FOFP01000043">
    <property type="protein sequence ID" value="SER49959.1"/>
    <property type="molecule type" value="Genomic_DNA"/>
</dbReference>
<sequence>TIGAMAKADPNLAWLKEMEQRGDVDWRRVKEVHDSFKYSSSGLGAGAQLVIAIAIAAYAGPMISNFIGAGTSAGSAFAAAVPATATSPAIAAGWANVALTAAATGATSNAAVSVINNRGDLGAVLKDVTSSDNLKGYATSALTAGFTTGVLDGAFGVTGDNVNKVTKGFDLSKTSDLVNFGSYLGAQGAVQAVAQTAVQGGSLGDNLRNALTKQVQHLLQAVAFNAAGDLALGNTWEEGSPEKITLHALVGGLLSEATGGDFKTGALAAGVNEALLKQLTNVIDGDRSLELAVSQLVGVAAATATGGDPAKAAELAKNATAYNRQLHEREEKWLRENAKRFADDQGISEQEALERLSQQALKDVDYLWRGLLSDGDDNIAKSFLADSGQTFTNDLGGQQALFTASGHQLFRPEMFADTADTQFYRDFVQSGISRELSAGVLKELKDSGVSLKNDAVELGKLIVNEPGMVLDGLWEGIKGLPQGVVDSLHESGNAIGEGSATALNEDISSKLNAIYGMDVSTAQETMLLVRTVTAVVSAGTVGAAGKATANLSGELADAVGKKLDNVLNGLAEQALVKSGGIHGADGKPLLDLKQLTNKQKGVMGELFGENTVKQIISDGEKLARMPGVGETGIDDLYKVNRPDVDYVVIEYKFVGTDSKTGASVLGKPNDGVQGSESWTLGSGRLEKAVEDRALAADIADSIQSGRTETWVVTTRVDGATELQILDGLGKPKPIDTSKILTSKMSLSGSQP</sequence>
<evidence type="ECO:0000313" key="3">
    <source>
        <dbReference type="Proteomes" id="UP000198512"/>
    </source>
</evidence>
<accession>A0ABY1BRZ2</accession>
<proteinExistence type="predicted"/>
<dbReference type="InterPro" id="IPR006915">
    <property type="entry name" value="DUF637_hemagglutn_put"/>
</dbReference>
<feature type="domain" description="DUF637" evidence="1">
    <location>
        <begin position="98"/>
        <end position="269"/>
    </location>
</feature>
<keyword evidence="3" id="KW-1185">Reference proteome</keyword>
<organism evidence="2 3">
    <name type="scientific">Pseudomonas cuatrocienegasensis</name>
    <dbReference type="NCBI Taxonomy" id="543360"/>
    <lineage>
        <taxon>Bacteria</taxon>
        <taxon>Pseudomonadati</taxon>
        <taxon>Pseudomonadota</taxon>
        <taxon>Gammaproteobacteria</taxon>
        <taxon>Pseudomonadales</taxon>
        <taxon>Pseudomonadaceae</taxon>
        <taxon>Pseudomonas</taxon>
    </lineage>
</organism>
<dbReference type="Pfam" id="PF04830">
    <property type="entry name" value="DUF637"/>
    <property type="match status" value="1"/>
</dbReference>
<reference evidence="2 3" key="1">
    <citation type="submission" date="2016-10" db="EMBL/GenBank/DDBJ databases">
        <authorList>
            <person name="Varghese N."/>
            <person name="Submissions S."/>
        </authorList>
    </citation>
    <scope>NUCLEOTIDE SEQUENCE [LARGE SCALE GENOMIC DNA]</scope>
    <source>
        <strain evidence="2 3">CIP 109853</strain>
    </source>
</reference>